<comment type="similarity">
    <text evidence="1 7">Belongs to the CcmH/CycL/Ccl2/NrfF family.</text>
</comment>
<evidence type="ECO:0000256" key="1">
    <source>
        <dbReference type="ARBA" id="ARBA00010342"/>
    </source>
</evidence>
<dbReference type="EMBL" id="JAVDTT010000001">
    <property type="protein sequence ID" value="MDR6840463.1"/>
    <property type="molecule type" value="Genomic_DNA"/>
</dbReference>
<feature type="chain" id="PRO_5045003818" description="Cytochrome c-type biogenesis protein" evidence="7">
    <location>
        <begin position="19"/>
        <end position="143"/>
    </location>
</feature>
<feature type="domain" description="CcmH/CycL/Ccl2/NrfF N-terminal" evidence="8">
    <location>
        <begin position="9"/>
        <end position="136"/>
    </location>
</feature>
<keyword evidence="4 7" id="KW-0732">Signal</keyword>
<proteinExistence type="inferred from homology"/>
<sequence>MRALLLLAMLLLSPLARAQASDPTPLRFRDTAQETRFHQLTAELRCVMCQNQSLADSNAQIAHDLRREVLDLMNQGKSDEEIKRFLVDRYGEFVLYKPDIAGSTWLLWFGPALLLLAGGGIVFRIVRKRSAAGAVANDDNQEW</sequence>
<feature type="transmembrane region" description="Helical" evidence="7">
    <location>
        <begin position="105"/>
        <end position="126"/>
    </location>
</feature>
<dbReference type="Gene3D" id="1.10.8.640">
    <property type="entry name" value="Cytochrome C biogenesis protein"/>
    <property type="match status" value="1"/>
</dbReference>
<keyword evidence="3 7" id="KW-0479">Metal-binding</keyword>
<evidence type="ECO:0000256" key="6">
    <source>
        <dbReference type="ARBA" id="ARBA00023004"/>
    </source>
</evidence>
<keyword evidence="7" id="KW-1133">Transmembrane helix</keyword>
<evidence type="ECO:0000313" key="9">
    <source>
        <dbReference type="EMBL" id="MDR6840463.1"/>
    </source>
</evidence>
<keyword evidence="7" id="KW-0812">Transmembrane</keyword>
<evidence type="ECO:0000256" key="4">
    <source>
        <dbReference type="ARBA" id="ARBA00022729"/>
    </source>
</evidence>
<name>A0ABU1RNV9_9GAMM</name>
<evidence type="ECO:0000256" key="7">
    <source>
        <dbReference type="RuleBase" id="RU364112"/>
    </source>
</evidence>
<keyword evidence="6 7" id="KW-0408">Iron</keyword>
<gene>
    <name evidence="9" type="ORF">J2W94_000727</name>
</gene>
<comment type="caution">
    <text evidence="9">The sequence shown here is derived from an EMBL/GenBank/DDBJ whole genome shotgun (WGS) entry which is preliminary data.</text>
</comment>
<organism evidence="9 10">
    <name type="scientific">Pseudoxanthomonas sacheonensis</name>
    <dbReference type="NCBI Taxonomy" id="443615"/>
    <lineage>
        <taxon>Bacteria</taxon>
        <taxon>Pseudomonadati</taxon>
        <taxon>Pseudomonadota</taxon>
        <taxon>Gammaproteobacteria</taxon>
        <taxon>Lysobacterales</taxon>
        <taxon>Lysobacteraceae</taxon>
        <taxon>Pseudoxanthomonas</taxon>
    </lineage>
</organism>
<evidence type="ECO:0000256" key="3">
    <source>
        <dbReference type="ARBA" id="ARBA00022723"/>
    </source>
</evidence>
<keyword evidence="5" id="KW-0201">Cytochrome c-type biogenesis</keyword>
<comment type="function">
    <text evidence="7">Possible subunit of a heme lyase.</text>
</comment>
<evidence type="ECO:0000259" key="8">
    <source>
        <dbReference type="Pfam" id="PF03918"/>
    </source>
</evidence>
<accession>A0ABU1RNV9</accession>
<evidence type="ECO:0000256" key="5">
    <source>
        <dbReference type="ARBA" id="ARBA00022748"/>
    </source>
</evidence>
<reference evidence="9 10" key="1">
    <citation type="submission" date="2023-07" db="EMBL/GenBank/DDBJ databases">
        <title>Sorghum-associated microbial communities from plants grown in Nebraska, USA.</title>
        <authorList>
            <person name="Schachtman D."/>
        </authorList>
    </citation>
    <scope>NUCLEOTIDE SEQUENCE [LARGE SCALE GENOMIC DNA]</scope>
    <source>
        <strain evidence="9 10">BE107</strain>
    </source>
</reference>
<feature type="signal peptide" evidence="7">
    <location>
        <begin position="1"/>
        <end position="18"/>
    </location>
</feature>
<dbReference type="RefSeq" id="WP_310090345.1">
    <property type="nucleotide sequence ID" value="NZ_JAVDTT010000001.1"/>
</dbReference>
<dbReference type="CDD" id="cd16378">
    <property type="entry name" value="CcmH_N"/>
    <property type="match status" value="1"/>
</dbReference>
<keyword evidence="7" id="KW-0472">Membrane</keyword>
<keyword evidence="10" id="KW-1185">Reference proteome</keyword>
<dbReference type="Pfam" id="PF03918">
    <property type="entry name" value="CcmH"/>
    <property type="match status" value="1"/>
</dbReference>
<evidence type="ECO:0000256" key="2">
    <source>
        <dbReference type="ARBA" id="ARBA00022617"/>
    </source>
</evidence>
<dbReference type="InterPro" id="IPR051263">
    <property type="entry name" value="C-type_cytochrome_biogenesis"/>
</dbReference>
<dbReference type="PANTHER" id="PTHR47870:SF1">
    <property type="entry name" value="CYTOCHROME C-TYPE BIOGENESIS PROTEIN CCMH"/>
    <property type="match status" value="1"/>
</dbReference>
<dbReference type="Proteomes" id="UP001254759">
    <property type="component" value="Unassembled WGS sequence"/>
</dbReference>
<dbReference type="InterPro" id="IPR038297">
    <property type="entry name" value="CcmH/CycL/NrfF/Ccl2_sf"/>
</dbReference>
<protein>
    <recommendedName>
        <fullName evidence="7">Cytochrome c-type biogenesis protein</fullName>
    </recommendedName>
</protein>
<evidence type="ECO:0000313" key="10">
    <source>
        <dbReference type="Proteomes" id="UP001254759"/>
    </source>
</evidence>
<dbReference type="PANTHER" id="PTHR47870">
    <property type="entry name" value="CYTOCHROME C-TYPE BIOGENESIS PROTEIN CCMH"/>
    <property type="match status" value="1"/>
</dbReference>
<keyword evidence="2 7" id="KW-0349">Heme</keyword>
<dbReference type="InterPro" id="IPR005616">
    <property type="entry name" value="CcmH/CycL/Ccl2/NrfF_N"/>
</dbReference>